<evidence type="ECO:0000313" key="2">
    <source>
        <dbReference type="EMBL" id="OGZ61759.1"/>
    </source>
</evidence>
<name>A0A1G2HHA3_9BACT</name>
<sequence length="99" mass="10854">MATFFASEELAGGQNLSDILLSARSYLVEALRDLDDREFTWNLEIVNERAKQALMDEGYSEQEAQEIIVNGRGGEQVASPGDDPISGDEPSDNEPASDF</sequence>
<evidence type="ECO:0000313" key="3">
    <source>
        <dbReference type="Proteomes" id="UP000178509"/>
    </source>
</evidence>
<protein>
    <submittedName>
        <fullName evidence="2">Uncharacterized protein</fullName>
    </submittedName>
</protein>
<evidence type="ECO:0000256" key="1">
    <source>
        <dbReference type="SAM" id="MobiDB-lite"/>
    </source>
</evidence>
<comment type="caution">
    <text evidence="2">The sequence shown here is derived from an EMBL/GenBank/DDBJ whole genome shotgun (WGS) entry which is preliminary data.</text>
</comment>
<dbReference type="STRING" id="1802164.A3H51_01750"/>
<feature type="region of interest" description="Disordered" evidence="1">
    <location>
        <begin position="70"/>
        <end position="99"/>
    </location>
</feature>
<accession>A0A1G2HHA3</accession>
<proteinExistence type="predicted"/>
<dbReference type="Proteomes" id="UP000178509">
    <property type="component" value="Unassembled WGS sequence"/>
</dbReference>
<feature type="compositionally biased region" description="Acidic residues" evidence="1">
    <location>
        <begin position="85"/>
        <end position="99"/>
    </location>
</feature>
<organism evidence="2 3">
    <name type="scientific">Candidatus Spechtbacteria bacterium RIFCSPLOWO2_02_FULL_38_8</name>
    <dbReference type="NCBI Taxonomy" id="1802164"/>
    <lineage>
        <taxon>Bacteria</taxon>
        <taxon>Candidatus Spechtiibacteriota</taxon>
    </lineage>
</organism>
<gene>
    <name evidence="2" type="ORF">A3H51_01750</name>
</gene>
<dbReference type="AlphaFoldDB" id="A0A1G2HHA3"/>
<dbReference type="EMBL" id="MHOJ01000036">
    <property type="protein sequence ID" value="OGZ61759.1"/>
    <property type="molecule type" value="Genomic_DNA"/>
</dbReference>
<reference evidence="2 3" key="1">
    <citation type="journal article" date="2016" name="Nat. Commun.">
        <title>Thousands of microbial genomes shed light on interconnected biogeochemical processes in an aquifer system.</title>
        <authorList>
            <person name="Anantharaman K."/>
            <person name="Brown C.T."/>
            <person name="Hug L.A."/>
            <person name="Sharon I."/>
            <person name="Castelle C.J."/>
            <person name="Probst A.J."/>
            <person name="Thomas B.C."/>
            <person name="Singh A."/>
            <person name="Wilkins M.J."/>
            <person name="Karaoz U."/>
            <person name="Brodie E.L."/>
            <person name="Williams K.H."/>
            <person name="Hubbard S.S."/>
            <person name="Banfield J.F."/>
        </authorList>
    </citation>
    <scope>NUCLEOTIDE SEQUENCE [LARGE SCALE GENOMIC DNA]</scope>
</reference>